<evidence type="ECO:0000313" key="3">
    <source>
        <dbReference type="Proteomes" id="UP000267821"/>
    </source>
</evidence>
<reference evidence="2 3" key="1">
    <citation type="journal article" date="2018" name="Nat. Ecol. Evol.">
        <title>Pezizomycetes genomes reveal the molecular basis of ectomycorrhizal truffle lifestyle.</title>
        <authorList>
            <person name="Murat C."/>
            <person name="Payen T."/>
            <person name="Noel B."/>
            <person name="Kuo A."/>
            <person name="Morin E."/>
            <person name="Chen J."/>
            <person name="Kohler A."/>
            <person name="Krizsan K."/>
            <person name="Balestrini R."/>
            <person name="Da Silva C."/>
            <person name="Montanini B."/>
            <person name="Hainaut M."/>
            <person name="Levati E."/>
            <person name="Barry K.W."/>
            <person name="Belfiori B."/>
            <person name="Cichocki N."/>
            <person name="Clum A."/>
            <person name="Dockter R.B."/>
            <person name="Fauchery L."/>
            <person name="Guy J."/>
            <person name="Iotti M."/>
            <person name="Le Tacon F."/>
            <person name="Lindquist E.A."/>
            <person name="Lipzen A."/>
            <person name="Malagnac F."/>
            <person name="Mello A."/>
            <person name="Molinier V."/>
            <person name="Miyauchi S."/>
            <person name="Poulain J."/>
            <person name="Riccioni C."/>
            <person name="Rubini A."/>
            <person name="Sitrit Y."/>
            <person name="Splivallo R."/>
            <person name="Traeger S."/>
            <person name="Wang M."/>
            <person name="Zifcakova L."/>
            <person name="Wipf D."/>
            <person name="Zambonelli A."/>
            <person name="Paolocci F."/>
            <person name="Nowrousian M."/>
            <person name="Ottonello S."/>
            <person name="Baldrian P."/>
            <person name="Spatafora J.W."/>
            <person name="Henrissat B."/>
            <person name="Nagy L.G."/>
            <person name="Aury J.M."/>
            <person name="Wincker P."/>
            <person name="Grigoriev I.V."/>
            <person name="Bonfante P."/>
            <person name="Martin F.M."/>
        </authorList>
    </citation>
    <scope>NUCLEOTIDE SEQUENCE [LARGE SCALE GENOMIC DNA]</scope>
    <source>
        <strain evidence="2 3">ATCC MYA-4762</strain>
    </source>
</reference>
<name>A0A3N4L558_9PEZI</name>
<evidence type="ECO:0000256" key="1">
    <source>
        <dbReference type="SAM" id="Coils"/>
    </source>
</evidence>
<dbReference type="Proteomes" id="UP000267821">
    <property type="component" value="Unassembled WGS sequence"/>
</dbReference>
<gene>
    <name evidence="2" type="ORF">L211DRAFT_883842</name>
</gene>
<evidence type="ECO:0000313" key="2">
    <source>
        <dbReference type="EMBL" id="RPB18017.1"/>
    </source>
</evidence>
<keyword evidence="1" id="KW-0175">Coiled coil</keyword>
<dbReference type="OrthoDB" id="2433189at2759"/>
<dbReference type="EMBL" id="ML121749">
    <property type="protein sequence ID" value="RPB18017.1"/>
    <property type="molecule type" value="Genomic_DNA"/>
</dbReference>
<accession>A0A3N4L558</accession>
<protein>
    <submittedName>
        <fullName evidence="2">Uncharacterized protein</fullName>
    </submittedName>
</protein>
<keyword evidence="3" id="KW-1185">Reference proteome</keyword>
<feature type="coiled-coil region" evidence="1">
    <location>
        <begin position="241"/>
        <end position="275"/>
    </location>
</feature>
<organism evidence="2 3">
    <name type="scientific">Terfezia boudieri ATCC MYA-4762</name>
    <dbReference type="NCBI Taxonomy" id="1051890"/>
    <lineage>
        <taxon>Eukaryota</taxon>
        <taxon>Fungi</taxon>
        <taxon>Dikarya</taxon>
        <taxon>Ascomycota</taxon>
        <taxon>Pezizomycotina</taxon>
        <taxon>Pezizomycetes</taxon>
        <taxon>Pezizales</taxon>
        <taxon>Pezizaceae</taxon>
        <taxon>Terfezia</taxon>
    </lineage>
</organism>
<sequence>MVDNWDRIEEKLSKRGLCALVKITQDIFLVTEITDFKVNGLEELTEVTIEFRDGEKRLVRTEKEKEKILKEQKPDPTDKSKKIEEFKGDYIYYIHNPDITNEIKKHEVFQTQNTKEREQLHADYEKLFSELRRILGIRHLTSKKEERQNNPEIELNEAQFIALERRKKRIREKTIKEAVSKGFCNGKHTLTYGTAPETREEKALEAQELQEIEHSTEALPTIFAGYTVKMKDKQIKLEKEIQAVEKVNGKEKQDIKDLQARIKDLETKLERRTRF</sequence>
<proteinExistence type="predicted"/>
<dbReference type="AlphaFoldDB" id="A0A3N4L558"/>
<dbReference type="InParanoid" id="A0A3N4L558"/>